<organism evidence="6 7">
    <name type="scientific">Ceratopteris richardii</name>
    <name type="common">Triangle waterfern</name>
    <dbReference type="NCBI Taxonomy" id="49495"/>
    <lineage>
        <taxon>Eukaryota</taxon>
        <taxon>Viridiplantae</taxon>
        <taxon>Streptophyta</taxon>
        <taxon>Embryophyta</taxon>
        <taxon>Tracheophyta</taxon>
        <taxon>Polypodiopsida</taxon>
        <taxon>Polypodiidae</taxon>
        <taxon>Polypodiales</taxon>
        <taxon>Pteridineae</taxon>
        <taxon>Pteridaceae</taxon>
        <taxon>Parkerioideae</taxon>
        <taxon>Ceratopteris</taxon>
    </lineage>
</organism>
<evidence type="ECO:0000256" key="2">
    <source>
        <dbReference type="ARBA" id="ARBA00022792"/>
    </source>
</evidence>
<evidence type="ECO:0000256" key="5">
    <source>
        <dbReference type="ARBA" id="ARBA00023136"/>
    </source>
</evidence>
<comment type="caution">
    <text evidence="6">The sequence shown here is derived from an EMBL/GenBank/DDBJ whole genome shotgun (WGS) entry which is preliminary data.</text>
</comment>
<gene>
    <name evidence="6" type="ORF">KP509_01G039000</name>
</gene>
<dbReference type="PANTHER" id="PTHR11504">
    <property type="entry name" value="CYTOCHROME C OXIDASE POLYPEPTIDE VIA"/>
    <property type="match status" value="1"/>
</dbReference>
<evidence type="ECO:0000313" key="7">
    <source>
        <dbReference type="Proteomes" id="UP000825935"/>
    </source>
</evidence>
<keyword evidence="5" id="KW-0472">Membrane</keyword>
<dbReference type="OrthoDB" id="9970435at2759"/>
<dbReference type="Gene3D" id="4.10.95.10">
    <property type="entry name" value="Cytochrome c oxidase, subunit VIa"/>
    <property type="match status" value="1"/>
</dbReference>
<dbReference type="InterPro" id="IPR036418">
    <property type="entry name" value="Cyt_c_oxidase_su6a_sf"/>
</dbReference>
<dbReference type="PANTHER" id="PTHR11504:SF0">
    <property type="entry name" value="CYTOCHROME C OXIDASE SUBUNIT"/>
    <property type="match status" value="1"/>
</dbReference>
<keyword evidence="7" id="KW-1185">Reference proteome</keyword>
<dbReference type="AlphaFoldDB" id="A0A8T2VNS3"/>
<dbReference type="GO" id="GO:0005743">
    <property type="term" value="C:mitochondrial inner membrane"/>
    <property type="evidence" value="ECO:0007669"/>
    <property type="project" value="UniProtKB-SubCell"/>
</dbReference>
<protein>
    <submittedName>
        <fullName evidence="6">Uncharacterized protein</fullName>
    </submittedName>
</protein>
<keyword evidence="4" id="KW-0496">Mitochondrion</keyword>
<comment type="subcellular location">
    <subcellularLocation>
        <location evidence="1">Mitochondrion inner membrane</location>
    </subcellularLocation>
</comment>
<evidence type="ECO:0000256" key="1">
    <source>
        <dbReference type="ARBA" id="ARBA00004273"/>
    </source>
</evidence>
<dbReference type="InterPro" id="IPR001349">
    <property type="entry name" value="Cyt_c_oxidase_su6a"/>
</dbReference>
<evidence type="ECO:0000256" key="3">
    <source>
        <dbReference type="ARBA" id="ARBA00022946"/>
    </source>
</evidence>
<sequence length="82" mass="9670">MAHAVRQRLTSVLRGHNLIAAPGHAAIEENTKEAKKWFRITNFVGGEHHEEHERPEYSYLHIRNKEFPWGPDGLFERKHHDH</sequence>
<keyword evidence="2" id="KW-0999">Mitochondrion inner membrane</keyword>
<dbReference type="GO" id="GO:0030234">
    <property type="term" value="F:enzyme regulator activity"/>
    <property type="evidence" value="ECO:0007669"/>
    <property type="project" value="TreeGrafter"/>
</dbReference>
<dbReference type="GO" id="GO:0006123">
    <property type="term" value="P:mitochondrial electron transport, cytochrome c to oxygen"/>
    <property type="evidence" value="ECO:0007669"/>
    <property type="project" value="TreeGrafter"/>
</dbReference>
<dbReference type="SUPFAM" id="SSF81411">
    <property type="entry name" value="Mitochondrial cytochrome c oxidase subunit VIa"/>
    <property type="match status" value="1"/>
</dbReference>
<dbReference type="EMBL" id="CM035406">
    <property type="protein sequence ID" value="KAH7446099.1"/>
    <property type="molecule type" value="Genomic_DNA"/>
</dbReference>
<evidence type="ECO:0000313" key="6">
    <source>
        <dbReference type="EMBL" id="KAH7446099.1"/>
    </source>
</evidence>
<proteinExistence type="predicted"/>
<evidence type="ECO:0000256" key="4">
    <source>
        <dbReference type="ARBA" id="ARBA00023128"/>
    </source>
</evidence>
<name>A0A8T2VNS3_CERRI</name>
<keyword evidence="3" id="KW-0809">Transit peptide</keyword>
<accession>A0A8T2VNS3</accession>
<reference evidence="6" key="1">
    <citation type="submission" date="2021-08" db="EMBL/GenBank/DDBJ databases">
        <title>WGS assembly of Ceratopteris richardii.</title>
        <authorList>
            <person name="Marchant D.B."/>
            <person name="Chen G."/>
            <person name="Jenkins J."/>
            <person name="Shu S."/>
            <person name="Leebens-Mack J."/>
            <person name="Grimwood J."/>
            <person name="Schmutz J."/>
            <person name="Soltis P."/>
            <person name="Soltis D."/>
            <person name="Chen Z.-H."/>
        </authorList>
    </citation>
    <scope>NUCLEOTIDE SEQUENCE</scope>
    <source>
        <strain evidence="6">Whitten #5841</strain>
        <tissue evidence="6">Leaf</tissue>
    </source>
</reference>
<dbReference type="Proteomes" id="UP000825935">
    <property type="component" value="Chromosome 1"/>
</dbReference>